<dbReference type="Proteomes" id="UP001604277">
    <property type="component" value="Unassembled WGS sequence"/>
</dbReference>
<evidence type="ECO:0000259" key="1">
    <source>
        <dbReference type="Pfam" id="PF00646"/>
    </source>
</evidence>
<dbReference type="InterPro" id="IPR032675">
    <property type="entry name" value="LRR_dom_sf"/>
</dbReference>
<accession>A0ABD1U868</accession>
<reference evidence="3" key="1">
    <citation type="submission" date="2024-07" db="EMBL/GenBank/DDBJ databases">
        <title>Two chromosome-level genome assemblies of Korean endemic species Abeliophyllum distichum and Forsythia ovata (Oleaceae).</title>
        <authorList>
            <person name="Jang H."/>
        </authorList>
    </citation>
    <scope>NUCLEOTIDE SEQUENCE [LARGE SCALE GENOMIC DNA]</scope>
</reference>
<name>A0ABD1U868_9LAMI</name>
<dbReference type="AlphaFoldDB" id="A0ABD1U868"/>
<proteinExistence type="predicted"/>
<sequence>MGCKFLDHRANTKYSTSYTRCRQSVVLIAPKKVEKPSDQASCCDNSTPVSTPAPAANDSIISISYISVSESAAHPLPPLGSRRDLSFDDAISEADSRGELELECYEGELDIDPDMPEKFPASCLWEVLRRLPPVGLLSAAMVCKGWRETTKKLWRAAEELQLRVPAKARIGFFWIDVAEMPWTHKTLLQWKVMWMQQYGCRPKLQNIHIASVWLSHAVVLALTASNLRRLRMLSLVLGSEITDASIAAIASSYSNLELLDLSGSSINDRGIGMICNVFPETLLKLLLALCPNITSSAIQFAAAQLPRLELMDCGMTICDPNLEISNEEGNDSDLQRTPNSKFHLIYQKLIIKHSSLKKLSLWGCSGLDALYLNCPQIVDLNINSCRNLHSERLQLQFPNLESVHASGCQDMMVKTIQNQACYDFLAVENHFPYKRLPDGSKRVHVPYLFCPQPCDEKKCSRARKRHCAVIST</sequence>
<feature type="domain" description="F-box" evidence="1">
    <location>
        <begin position="119"/>
        <end position="153"/>
    </location>
</feature>
<comment type="caution">
    <text evidence="2">The sequence shown here is derived from an EMBL/GenBank/DDBJ whole genome shotgun (WGS) entry which is preliminary data.</text>
</comment>
<evidence type="ECO:0000313" key="2">
    <source>
        <dbReference type="EMBL" id="KAL2521202.1"/>
    </source>
</evidence>
<dbReference type="SUPFAM" id="SSF81383">
    <property type="entry name" value="F-box domain"/>
    <property type="match status" value="1"/>
</dbReference>
<dbReference type="EMBL" id="JBFOLJ010000007">
    <property type="protein sequence ID" value="KAL2521202.1"/>
    <property type="molecule type" value="Genomic_DNA"/>
</dbReference>
<dbReference type="SUPFAM" id="SSF52047">
    <property type="entry name" value="RNI-like"/>
    <property type="match status" value="1"/>
</dbReference>
<dbReference type="Pfam" id="PF00646">
    <property type="entry name" value="F-box"/>
    <property type="match status" value="1"/>
</dbReference>
<dbReference type="InterPro" id="IPR001810">
    <property type="entry name" value="F-box_dom"/>
</dbReference>
<evidence type="ECO:0000313" key="3">
    <source>
        <dbReference type="Proteomes" id="UP001604277"/>
    </source>
</evidence>
<dbReference type="Gene3D" id="3.80.10.10">
    <property type="entry name" value="Ribonuclease Inhibitor"/>
    <property type="match status" value="2"/>
</dbReference>
<protein>
    <submittedName>
        <fullName evidence="2">F-box/LRR-repeat protein 17</fullName>
    </submittedName>
</protein>
<dbReference type="PANTHER" id="PTHR13382:SF21">
    <property type="entry name" value="OS12G0601000 PROTEIN"/>
    <property type="match status" value="1"/>
</dbReference>
<keyword evidence="3" id="KW-1185">Reference proteome</keyword>
<organism evidence="2 3">
    <name type="scientific">Forsythia ovata</name>
    <dbReference type="NCBI Taxonomy" id="205694"/>
    <lineage>
        <taxon>Eukaryota</taxon>
        <taxon>Viridiplantae</taxon>
        <taxon>Streptophyta</taxon>
        <taxon>Embryophyta</taxon>
        <taxon>Tracheophyta</taxon>
        <taxon>Spermatophyta</taxon>
        <taxon>Magnoliopsida</taxon>
        <taxon>eudicotyledons</taxon>
        <taxon>Gunneridae</taxon>
        <taxon>Pentapetalae</taxon>
        <taxon>asterids</taxon>
        <taxon>lamiids</taxon>
        <taxon>Lamiales</taxon>
        <taxon>Oleaceae</taxon>
        <taxon>Forsythieae</taxon>
        <taxon>Forsythia</taxon>
    </lineage>
</organism>
<gene>
    <name evidence="2" type="ORF">Fot_25125</name>
</gene>
<dbReference type="Gene3D" id="1.20.1280.50">
    <property type="match status" value="1"/>
</dbReference>
<dbReference type="PANTHER" id="PTHR13382">
    <property type="entry name" value="MITOCHONDRIAL ATP SYNTHASE COUPLING FACTOR B"/>
    <property type="match status" value="1"/>
</dbReference>
<dbReference type="InterPro" id="IPR036047">
    <property type="entry name" value="F-box-like_dom_sf"/>
</dbReference>
<dbReference type="InterPro" id="IPR050648">
    <property type="entry name" value="F-box_LRR-repeat"/>
</dbReference>